<name>A0AAV9NXI1_9PEZI</name>
<evidence type="ECO:0000313" key="3">
    <source>
        <dbReference type="Proteomes" id="UP001337655"/>
    </source>
</evidence>
<evidence type="ECO:0000256" key="1">
    <source>
        <dbReference type="SAM" id="Phobius"/>
    </source>
</evidence>
<keyword evidence="3" id="KW-1185">Reference proteome</keyword>
<gene>
    <name evidence="2" type="ORF">LTR77_011073</name>
</gene>
<keyword evidence="1" id="KW-1133">Transmembrane helix</keyword>
<evidence type="ECO:0000313" key="2">
    <source>
        <dbReference type="EMBL" id="KAK5162912.1"/>
    </source>
</evidence>
<keyword evidence="1" id="KW-0812">Transmembrane</keyword>
<dbReference type="GeneID" id="89932393"/>
<reference evidence="2 3" key="1">
    <citation type="submission" date="2023-08" db="EMBL/GenBank/DDBJ databases">
        <title>Black Yeasts Isolated from many extreme environments.</title>
        <authorList>
            <person name="Coleine C."/>
            <person name="Stajich J.E."/>
            <person name="Selbmann L."/>
        </authorList>
    </citation>
    <scope>NUCLEOTIDE SEQUENCE [LARGE SCALE GENOMIC DNA]</scope>
    <source>
        <strain evidence="2 3">CCFEE 5935</strain>
    </source>
</reference>
<dbReference type="RefSeq" id="XP_064653511.1">
    <property type="nucleotide sequence ID" value="XM_064808285.1"/>
</dbReference>
<sequence>MLRKVDLRVLPVLIVIYLLQYLDKNGINYFYAPDTVLATSEAPYYHSAYIAMLVGYSVKLLMAAVLYVYMFTASNKRDGEAAAAGVVDDEEEKAAIEMERRDSTEMENEGLRYSL</sequence>
<feature type="transmembrane region" description="Helical" evidence="1">
    <location>
        <begin position="43"/>
        <end position="69"/>
    </location>
</feature>
<feature type="transmembrane region" description="Helical" evidence="1">
    <location>
        <begin position="7"/>
        <end position="23"/>
    </location>
</feature>
<dbReference type="EMBL" id="JAVRRT010000031">
    <property type="protein sequence ID" value="KAK5162912.1"/>
    <property type="molecule type" value="Genomic_DNA"/>
</dbReference>
<protein>
    <submittedName>
        <fullName evidence="2">Uncharacterized protein</fullName>
    </submittedName>
</protein>
<keyword evidence="1" id="KW-0472">Membrane</keyword>
<organism evidence="2 3">
    <name type="scientific">Saxophila tyrrhenica</name>
    <dbReference type="NCBI Taxonomy" id="1690608"/>
    <lineage>
        <taxon>Eukaryota</taxon>
        <taxon>Fungi</taxon>
        <taxon>Dikarya</taxon>
        <taxon>Ascomycota</taxon>
        <taxon>Pezizomycotina</taxon>
        <taxon>Dothideomycetes</taxon>
        <taxon>Dothideomycetidae</taxon>
        <taxon>Mycosphaerellales</taxon>
        <taxon>Extremaceae</taxon>
        <taxon>Saxophila</taxon>
    </lineage>
</organism>
<dbReference type="AlphaFoldDB" id="A0AAV9NXI1"/>
<accession>A0AAV9NXI1</accession>
<proteinExistence type="predicted"/>
<comment type="caution">
    <text evidence="2">The sequence shown here is derived from an EMBL/GenBank/DDBJ whole genome shotgun (WGS) entry which is preliminary data.</text>
</comment>
<dbReference type="Proteomes" id="UP001337655">
    <property type="component" value="Unassembled WGS sequence"/>
</dbReference>